<keyword evidence="2 7" id="KW-0813">Transport</keyword>
<sequence>MKRHLYSLSRWLGMKLIRLILLLLVLSIAVFWLVSLSPIDPVQAYIGADVMRVGPEQRQAIAEYWGLNDPPAERYIRWLSAVLHGDLGTSMIYRAPAAEVIAEKFTHSLALMAAAWLLTGVFGFLLGILAALYHNRWPDRLITWYCYTIASTPTFWIGLLLLVVFAVWLGWFPIGLSVPAGRLAAEVSLLDRIHHMILPALTLSLIGLAPIAMHTREKLLDVFASDYITYARARGEKGFSLVLRHGLRNIALPAVTLQFTSFGELFGGAVLAEQVFSYPGLGQAAVQSGLRGDIPLLVGIVLCSAVFVACGNMIADLLYRFIDPRMRRGEGAG</sequence>
<organism evidence="9 10">
    <name type="scientific">Insulibacter thermoxylanivorax</name>
    <dbReference type="NCBI Taxonomy" id="2749268"/>
    <lineage>
        <taxon>Bacteria</taxon>
        <taxon>Bacillati</taxon>
        <taxon>Bacillota</taxon>
        <taxon>Bacilli</taxon>
        <taxon>Bacillales</taxon>
        <taxon>Paenibacillaceae</taxon>
        <taxon>Insulibacter</taxon>
    </lineage>
</organism>
<feature type="domain" description="ABC transmembrane type-1" evidence="8">
    <location>
        <begin position="105"/>
        <end position="319"/>
    </location>
</feature>
<keyword evidence="3" id="KW-1003">Cell membrane</keyword>
<feature type="transmembrane region" description="Helical" evidence="7">
    <location>
        <begin position="144"/>
        <end position="173"/>
    </location>
</feature>
<reference evidence="9" key="2">
    <citation type="journal article" date="2021" name="Data Brief">
        <title>Draft genome sequence data of the facultative, thermophilic, xylanolytic bacterium Paenibacillus sp. strain DA-C8.</title>
        <authorList>
            <person name="Chhe C."/>
            <person name="Uke A."/>
            <person name="Baramee S."/>
            <person name="Ungkulpasvich U."/>
            <person name="Tachaapaikoon C."/>
            <person name="Pason P."/>
            <person name="Waeonukul R."/>
            <person name="Ratanakhanokchai K."/>
            <person name="Kosugi A."/>
        </authorList>
    </citation>
    <scope>NUCLEOTIDE SEQUENCE</scope>
    <source>
        <strain evidence="9">DA-C8</strain>
    </source>
</reference>
<evidence type="ECO:0000259" key="8">
    <source>
        <dbReference type="PROSITE" id="PS50928"/>
    </source>
</evidence>
<dbReference type="PANTHER" id="PTHR43163:SF3">
    <property type="entry name" value="PEPTIDE ABC TRANSPORTER PERMEASE PROTEIN"/>
    <property type="match status" value="1"/>
</dbReference>
<dbReference type="Gene3D" id="1.10.3720.10">
    <property type="entry name" value="MetI-like"/>
    <property type="match status" value="1"/>
</dbReference>
<evidence type="ECO:0000256" key="7">
    <source>
        <dbReference type="RuleBase" id="RU363032"/>
    </source>
</evidence>
<dbReference type="Pfam" id="PF00528">
    <property type="entry name" value="BPD_transp_1"/>
    <property type="match status" value="1"/>
</dbReference>
<protein>
    <submittedName>
        <fullName evidence="9">ABC transporter permease</fullName>
    </submittedName>
</protein>
<evidence type="ECO:0000256" key="5">
    <source>
        <dbReference type="ARBA" id="ARBA00022989"/>
    </source>
</evidence>
<dbReference type="AlphaFoldDB" id="A0A916QI65"/>
<comment type="caution">
    <text evidence="9">The sequence shown here is derived from an EMBL/GenBank/DDBJ whole genome shotgun (WGS) entry which is preliminary data.</text>
</comment>
<evidence type="ECO:0000256" key="2">
    <source>
        <dbReference type="ARBA" id="ARBA00022448"/>
    </source>
</evidence>
<evidence type="ECO:0000256" key="1">
    <source>
        <dbReference type="ARBA" id="ARBA00004651"/>
    </source>
</evidence>
<dbReference type="GO" id="GO:0055085">
    <property type="term" value="P:transmembrane transport"/>
    <property type="evidence" value="ECO:0007669"/>
    <property type="project" value="InterPro"/>
</dbReference>
<dbReference type="Pfam" id="PF19300">
    <property type="entry name" value="BPD_transp_1_N"/>
    <property type="match status" value="1"/>
</dbReference>
<proteinExistence type="inferred from homology"/>
<feature type="transmembrane region" description="Helical" evidence="7">
    <location>
        <begin position="109"/>
        <end position="132"/>
    </location>
</feature>
<keyword evidence="10" id="KW-1185">Reference proteome</keyword>
<dbReference type="InterPro" id="IPR035906">
    <property type="entry name" value="MetI-like_sf"/>
</dbReference>
<accession>A0A916QI65</accession>
<feature type="transmembrane region" description="Helical" evidence="7">
    <location>
        <begin position="296"/>
        <end position="319"/>
    </location>
</feature>
<reference evidence="9" key="1">
    <citation type="submission" date="2020-08" db="EMBL/GenBank/DDBJ databases">
        <authorList>
            <person name="Uke A."/>
            <person name="Chhe C."/>
            <person name="Baramee S."/>
            <person name="Kosugi A."/>
        </authorList>
    </citation>
    <scope>NUCLEOTIDE SEQUENCE</scope>
    <source>
        <strain evidence="9">DA-C8</strain>
    </source>
</reference>
<dbReference type="SUPFAM" id="SSF161098">
    <property type="entry name" value="MetI-like"/>
    <property type="match status" value="1"/>
</dbReference>
<feature type="transmembrane region" description="Helical" evidence="7">
    <location>
        <begin position="193"/>
        <end position="213"/>
    </location>
</feature>
<dbReference type="InterPro" id="IPR045621">
    <property type="entry name" value="BPD_transp_1_N"/>
</dbReference>
<gene>
    <name evidence="9" type="ORF">PRECH8_22070</name>
</gene>
<dbReference type="CDD" id="cd06261">
    <property type="entry name" value="TM_PBP2"/>
    <property type="match status" value="1"/>
</dbReference>
<evidence type="ECO:0000256" key="4">
    <source>
        <dbReference type="ARBA" id="ARBA00022692"/>
    </source>
</evidence>
<dbReference type="PANTHER" id="PTHR43163">
    <property type="entry name" value="DIPEPTIDE TRANSPORT SYSTEM PERMEASE PROTEIN DPPB-RELATED"/>
    <property type="match status" value="1"/>
</dbReference>
<dbReference type="GO" id="GO:0005886">
    <property type="term" value="C:plasma membrane"/>
    <property type="evidence" value="ECO:0007669"/>
    <property type="project" value="UniProtKB-SubCell"/>
</dbReference>
<feature type="transmembrane region" description="Helical" evidence="7">
    <location>
        <begin position="250"/>
        <end position="276"/>
    </location>
</feature>
<keyword evidence="5 7" id="KW-1133">Transmembrane helix</keyword>
<comment type="subcellular location">
    <subcellularLocation>
        <location evidence="1 7">Cell membrane</location>
        <topology evidence="1 7">Multi-pass membrane protein</topology>
    </subcellularLocation>
</comment>
<evidence type="ECO:0000256" key="6">
    <source>
        <dbReference type="ARBA" id="ARBA00023136"/>
    </source>
</evidence>
<evidence type="ECO:0000256" key="3">
    <source>
        <dbReference type="ARBA" id="ARBA00022475"/>
    </source>
</evidence>
<comment type="similarity">
    <text evidence="7">Belongs to the binding-protein-dependent transport system permease family.</text>
</comment>
<name>A0A916QI65_9BACL</name>
<dbReference type="EMBL" id="BMAQ01000030">
    <property type="protein sequence ID" value="GFR38911.1"/>
    <property type="molecule type" value="Genomic_DNA"/>
</dbReference>
<dbReference type="InterPro" id="IPR000515">
    <property type="entry name" value="MetI-like"/>
</dbReference>
<evidence type="ECO:0000313" key="9">
    <source>
        <dbReference type="EMBL" id="GFR38911.1"/>
    </source>
</evidence>
<keyword evidence="6 7" id="KW-0472">Membrane</keyword>
<dbReference type="PROSITE" id="PS50928">
    <property type="entry name" value="ABC_TM1"/>
    <property type="match status" value="1"/>
</dbReference>
<keyword evidence="4 7" id="KW-0812">Transmembrane</keyword>
<dbReference type="Proteomes" id="UP000654993">
    <property type="component" value="Unassembled WGS sequence"/>
</dbReference>
<evidence type="ECO:0000313" key="10">
    <source>
        <dbReference type="Proteomes" id="UP000654993"/>
    </source>
</evidence>